<evidence type="ECO:0000256" key="3">
    <source>
        <dbReference type="ARBA" id="ARBA00022729"/>
    </source>
</evidence>
<dbReference type="SMART" id="SM00637">
    <property type="entry name" value="CBD_II"/>
    <property type="match status" value="2"/>
</dbReference>
<dbReference type="GO" id="GO:0005975">
    <property type="term" value="P:carbohydrate metabolic process"/>
    <property type="evidence" value="ECO:0007669"/>
    <property type="project" value="InterPro"/>
</dbReference>
<dbReference type="PROSITE" id="PS51173">
    <property type="entry name" value="CBM2"/>
    <property type="match status" value="1"/>
</dbReference>
<dbReference type="KEGG" id="ral:Rumal_1420"/>
<evidence type="ECO:0000256" key="1">
    <source>
        <dbReference type="ARBA" id="ARBA00004613"/>
    </source>
</evidence>
<dbReference type="GO" id="GO:0004553">
    <property type="term" value="F:hydrolase activity, hydrolyzing O-glycosyl compounds"/>
    <property type="evidence" value="ECO:0007669"/>
    <property type="project" value="InterPro"/>
</dbReference>
<accession>E6UG96</accession>
<comment type="subcellular location">
    <subcellularLocation>
        <location evidence="1">Secreted</location>
    </subcellularLocation>
</comment>
<reference evidence="8 9" key="1">
    <citation type="journal article" date="2011" name="J. Bacteriol.">
        <title>Complete genome of the cellulolytic ruminal bacterium Ruminococcus albus 7.</title>
        <authorList>
            <person name="Suen G."/>
            <person name="Stevenson D.M."/>
            <person name="Bruce D.C."/>
            <person name="Chertkov O."/>
            <person name="Copeland A."/>
            <person name="Cheng J.F."/>
            <person name="Detter C."/>
            <person name="Detter J.C."/>
            <person name="Goodwin L.A."/>
            <person name="Han C.S."/>
            <person name="Hauser L.J."/>
            <person name="Ivanova N.N."/>
            <person name="Kyrpides N.C."/>
            <person name="Land M.L."/>
            <person name="Lapidus A."/>
            <person name="Lucas S."/>
            <person name="Ovchinnikova G."/>
            <person name="Pitluck S."/>
            <person name="Tapia R."/>
            <person name="Woyke T."/>
            <person name="Boyum J."/>
            <person name="Mead D."/>
            <person name="Weimer P.J."/>
        </authorList>
    </citation>
    <scope>NUCLEOTIDE SEQUENCE [LARGE SCALE GENOMIC DNA]</scope>
    <source>
        <strain evidence="9">ATCC 27210 / DSM 20455 / JCM 14654 / NCDO 2250 / 7</strain>
    </source>
</reference>
<dbReference type="InterPro" id="IPR011992">
    <property type="entry name" value="EF-hand-dom_pair"/>
</dbReference>
<dbReference type="SUPFAM" id="SSF47473">
    <property type="entry name" value="EF-hand"/>
    <property type="match status" value="1"/>
</dbReference>
<organism evidence="8 9">
    <name type="scientific">Ruminococcus albus (strain ATCC 27210 / DSM 20455 / JCM 14654 / NCDO 2250 / 7)</name>
    <dbReference type="NCBI Taxonomy" id="697329"/>
    <lineage>
        <taxon>Bacteria</taxon>
        <taxon>Bacillati</taxon>
        <taxon>Bacillota</taxon>
        <taxon>Clostridia</taxon>
        <taxon>Eubacteriales</taxon>
        <taxon>Oscillospiraceae</taxon>
        <taxon>Ruminococcus</taxon>
    </lineage>
</organism>
<evidence type="ECO:0000259" key="7">
    <source>
        <dbReference type="PROSITE" id="PS51173"/>
    </source>
</evidence>
<dbReference type="SUPFAM" id="SSF49384">
    <property type="entry name" value="Carbohydrate-binding domain"/>
    <property type="match status" value="2"/>
</dbReference>
<keyword evidence="3 6" id="KW-0732">Signal</keyword>
<evidence type="ECO:0000313" key="8">
    <source>
        <dbReference type="EMBL" id="ADU21934.1"/>
    </source>
</evidence>
<evidence type="ECO:0000256" key="2">
    <source>
        <dbReference type="ARBA" id="ARBA00022525"/>
    </source>
</evidence>
<dbReference type="Pfam" id="PF18884">
    <property type="entry name" value="TSP3_bac"/>
    <property type="match status" value="1"/>
</dbReference>
<keyword evidence="4" id="KW-0106">Calcium</keyword>
<evidence type="ECO:0000256" key="5">
    <source>
        <dbReference type="SAM" id="MobiDB-lite"/>
    </source>
</evidence>
<proteinExistence type="predicted"/>
<dbReference type="HOGENOM" id="CLU_270394_0_0_9"/>
<dbReference type="PROSITE" id="PS00018">
    <property type="entry name" value="EF_HAND_1"/>
    <property type="match status" value="1"/>
</dbReference>
<dbReference type="PANTHER" id="PTHR37467:SF1">
    <property type="entry name" value="EXPORTED CALCIUM-BINDING GLYCOPROTEIN"/>
    <property type="match status" value="1"/>
</dbReference>
<keyword evidence="2" id="KW-0964">Secreted</keyword>
<dbReference type="InterPro" id="IPR059100">
    <property type="entry name" value="TSP3_bac"/>
</dbReference>
<feature type="chain" id="PRO_5003210103" evidence="6">
    <location>
        <begin position="34"/>
        <end position="1204"/>
    </location>
</feature>
<feature type="compositionally biased region" description="Polar residues" evidence="5">
    <location>
        <begin position="835"/>
        <end position="847"/>
    </location>
</feature>
<gene>
    <name evidence="8" type="ordered locus">Rumal_1420</name>
</gene>
<dbReference type="Gene3D" id="1.10.238.10">
    <property type="entry name" value="EF-hand"/>
    <property type="match status" value="1"/>
</dbReference>
<dbReference type="GO" id="GO:0030247">
    <property type="term" value="F:polysaccharide binding"/>
    <property type="evidence" value="ECO:0007669"/>
    <property type="project" value="UniProtKB-UniRule"/>
</dbReference>
<dbReference type="eggNOG" id="COG2304">
    <property type="taxonomic scope" value="Bacteria"/>
</dbReference>
<dbReference type="InterPro" id="IPR053180">
    <property type="entry name" value="Ca-binding_acidic-repeat"/>
</dbReference>
<dbReference type="eggNOG" id="COG1361">
    <property type="taxonomic scope" value="Bacteria"/>
</dbReference>
<dbReference type="Proteomes" id="UP000006919">
    <property type="component" value="Chromosome"/>
</dbReference>
<feature type="domain" description="CBM2" evidence="7">
    <location>
        <begin position="145"/>
        <end position="255"/>
    </location>
</feature>
<dbReference type="EMBL" id="CP002403">
    <property type="protein sequence ID" value="ADU21934.1"/>
    <property type="molecule type" value="Genomic_DNA"/>
</dbReference>
<dbReference type="STRING" id="697329.Rumal_1420"/>
<dbReference type="Pfam" id="PF00553">
    <property type="entry name" value="CBM_2"/>
    <property type="match status" value="2"/>
</dbReference>
<evidence type="ECO:0000313" key="9">
    <source>
        <dbReference type="Proteomes" id="UP000006919"/>
    </source>
</evidence>
<dbReference type="InterPro" id="IPR008965">
    <property type="entry name" value="CBM2/CBM3_carb-bd_dom_sf"/>
</dbReference>
<protein>
    <submittedName>
        <fullName evidence="8">Cellulose-binding family II</fullName>
    </submittedName>
</protein>
<name>E6UG96_RUMA7</name>
<dbReference type="AlphaFoldDB" id="E6UG96"/>
<dbReference type="Gene3D" id="2.60.40.290">
    <property type="match status" value="2"/>
</dbReference>
<evidence type="ECO:0000256" key="4">
    <source>
        <dbReference type="ARBA" id="ARBA00022837"/>
    </source>
</evidence>
<evidence type="ECO:0000256" key="6">
    <source>
        <dbReference type="SAM" id="SignalP"/>
    </source>
</evidence>
<sequence length="1204" mass="134322" precursor="true">MLKKHEKNLKRTISSILALMMTAGLLPSNAVFAESKAKQHRTYIGDGYTVYCDVTSIWGDSSNVSFTLTNTSNETIKNWALCFDNDGDIDNIWNGVVFGKVDELTIIKNNEYNYEVKPNESVTFGYTVLGDDELPDTVALRSQEKSYDPSKYTVTLNVENDWDTGFTGNIAIQAVGDEPIEAWKLRFNANFALERVWNANATESNGSSYVVDSDYTTAFIHPGETKSFGVSGTKICGKLPEITDISLSGITVSGDTNQYVLPEISENDSSEIESSSALESTPKVEDCSSEASFENEDSSSSSVPDNSNILDDSSKSEFEDISIDFDMTGFEKNVLDTYTLIDPIYELRGSITGKNRVKKLEYFVKNAAEEVISNGEIKVNDKWIINDFNLDIGINKLTVTAYDNEGEIGSNSIEILNLNTDNLSRTDVDLDDDDGDNLQNYFEKILGLDPQKADTDGDGLNDYDEFILIGTDPLNSDTDKDGLNDLSDIKMGFDPNKVDTDGDGVIDSEEIVPQEITLNVKEPEVEGLVSIHISTETNGDINSNAFLKSVYGIDSLASSAPGLIGVPVDITFGTNFEKAKVTFTYDDTKLGNTDENDLGIIWHDTANNKLVLLENTVVDTENNTVTYDTTHFSTYAVVDKKKFSFPDIMTYIDLTSVNIRNHINVYTDVFAGNSNSEKNANAIAFCDRMIELWRDDDFLLFSYSGGGAGGYKKNFSEGVINDHCRKMISGENGTKRINPYICLMTLGRHDENYYKDSELITTVIMTDGTNAEKFSEVDNYVMRINQAHNNVYVIDFGEKYDADMAGTIGLCGGRYIKVKDKIGAISAAYDVKYNTHTSQNDNPSNPGDGSEDLDGDGILNTKDNQRYHKNNYPSVLVDYINNDIVDMDYTEETDDYFVICKTPLSEILLSCDVNTLTDNDGDELPVENYYDDWYIMALNRFGKETYGLYKMREQEYDSDDKHDNNEPGVTISFVEFDISKLNDVIYHNTSDTSDLYNEIDKVVYVPDAPYSSELQSYFVDVDSDAPYLIAEAYVDKIANSYSISSIPFPNNLNHIYDGIDNLNEAIDSILMPDPLTNAELYSKRQELRRVPDALSDCNNNFGSIIADENNKVISISSSSNLDYYEKKAILSAYTADTSFNMFAAEVQAHAEYLEDTLSIFDWFYSRALRADMGIGEEYESGMFDSYYDPNDSRVVAQANAHGAY</sequence>
<feature type="region of interest" description="Disordered" evidence="5">
    <location>
        <begin position="835"/>
        <end position="866"/>
    </location>
</feature>
<dbReference type="InterPro" id="IPR012291">
    <property type="entry name" value="CBM2_carb-bd_dom_sf"/>
</dbReference>
<dbReference type="InterPro" id="IPR001919">
    <property type="entry name" value="CBD2"/>
</dbReference>
<dbReference type="InterPro" id="IPR018247">
    <property type="entry name" value="EF_Hand_1_Ca_BS"/>
</dbReference>
<dbReference type="PANTHER" id="PTHR37467">
    <property type="entry name" value="EXPORTED CALCIUM-BINDING GLYCOPROTEIN-RELATED"/>
    <property type="match status" value="1"/>
</dbReference>
<feature type="region of interest" description="Disordered" evidence="5">
    <location>
        <begin position="265"/>
        <end position="313"/>
    </location>
</feature>
<feature type="compositionally biased region" description="Low complexity" evidence="5">
    <location>
        <begin position="298"/>
        <end position="308"/>
    </location>
</feature>
<feature type="signal peptide" evidence="6">
    <location>
        <begin position="1"/>
        <end position="33"/>
    </location>
</feature>